<feature type="domain" description="HAMP" evidence="14">
    <location>
        <begin position="346"/>
        <end position="414"/>
    </location>
</feature>
<organism evidence="16 17">
    <name type="scientific">Pseudonocardia nematodicida</name>
    <dbReference type="NCBI Taxonomy" id="1206997"/>
    <lineage>
        <taxon>Bacteria</taxon>
        <taxon>Bacillati</taxon>
        <taxon>Actinomycetota</taxon>
        <taxon>Actinomycetes</taxon>
        <taxon>Pseudonocardiales</taxon>
        <taxon>Pseudonocardiaceae</taxon>
        <taxon>Pseudonocardia</taxon>
    </lineage>
</organism>
<evidence type="ECO:0000256" key="9">
    <source>
        <dbReference type="ARBA" id="ARBA00022840"/>
    </source>
</evidence>
<feature type="domain" description="Histidine kinase/HSP90-like ATPase" evidence="15">
    <location>
        <begin position="526"/>
        <end position="641"/>
    </location>
</feature>
<dbReference type="InterPro" id="IPR003594">
    <property type="entry name" value="HATPase_dom"/>
</dbReference>
<feature type="compositionally biased region" description="Low complexity" evidence="12">
    <location>
        <begin position="939"/>
        <end position="981"/>
    </location>
</feature>
<evidence type="ECO:0000256" key="4">
    <source>
        <dbReference type="ARBA" id="ARBA00022553"/>
    </source>
</evidence>
<dbReference type="Gene3D" id="6.10.340.10">
    <property type="match status" value="1"/>
</dbReference>
<evidence type="ECO:0000313" key="17">
    <source>
        <dbReference type="Proteomes" id="UP001494902"/>
    </source>
</evidence>
<feature type="compositionally biased region" description="Gly residues" evidence="12">
    <location>
        <begin position="819"/>
        <end position="832"/>
    </location>
</feature>
<evidence type="ECO:0000256" key="11">
    <source>
        <dbReference type="ARBA" id="ARBA00023012"/>
    </source>
</evidence>
<evidence type="ECO:0000256" key="8">
    <source>
        <dbReference type="ARBA" id="ARBA00022777"/>
    </source>
</evidence>
<evidence type="ECO:0000256" key="6">
    <source>
        <dbReference type="ARBA" id="ARBA00022692"/>
    </source>
</evidence>
<dbReference type="Pfam" id="PF02518">
    <property type="entry name" value="HATPase_c"/>
    <property type="match status" value="1"/>
</dbReference>
<gene>
    <name evidence="16" type="ORF">WIS52_15435</name>
</gene>
<keyword evidence="11" id="KW-0902">Two-component regulatory system</keyword>
<dbReference type="PANTHER" id="PTHR44936:SF9">
    <property type="entry name" value="SENSOR PROTEIN CREC"/>
    <property type="match status" value="1"/>
</dbReference>
<dbReference type="InterPro" id="IPR036890">
    <property type="entry name" value="HATPase_C_sf"/>
</dbReference>
<evidence type="ECO:0000256" key="10">
    <source>
        <dbReference type="ARBA" id="ARBA00022989"/>
    </source>
</evidence>
<protein>
    <recommendedName>
        <fullName evidence="3">histidine kinase</fullName>
        <ecNumber evidence="3">2.7.13.3</ecNumber>
    </recommendedName>
</protein>
<keyword evidence="6 13" id="KW-0812">Transmembrane</keyword>
<feature type="compositionally biased region" description="Low complexity" evidence="12">
    <location>
        <begin position="1116"/>
        <end position="1135"/>
    </location>
</feature>
<dbReference type="EMBL" id="JBEDNQ010000006">
    <property type="protein sequence ID" value="MEQ3551865.1"/>
    <property type="molecule type" value="Genomic_DNA"/>
</dbReference>
<evidence type="ECO:0000256" key="12">
    <source>
        <dbReference type="SAM" id="MobiDB-lite"/>
    </source>
</evidence>
<feature type="compositionally biased region" description="Low complexity" evidence="12">
    <location>
        <begin position="1095"/>
        <end position="1105"/>
    </location>
</feature>
<dbReference type="SUPFAM" id="SSF55874">
    <property type="entry name" value="ATPase domain of HSP90 chaperone/DNA topoisomerase II/histidine kinase"/>
    <property type="match status" value="1"/>
</dbReference>
<evidence type="ECO:0000256" key="1">
    <source>
        <dbReference type="ARBA" id="ARBA00000085"/>
    </source>
</evidence>
<dbReference type="EC" id="2.7.13.3" evidence="3"/>
<reference evidence="16 17" key="1">
    <citation type="submission" date="2024-03" db="EMBL/GenBank/DDBJ databases">
        <title>Draft genome sequence of Pseudonocardia nematodicida JCM 31783.</title>
        <authorList>
            <person name="Butdee W."/>
            <person name="Duangmal K."/>
        </authorList>
    </citation>
    <scope>NUCLEOTIDE SEQUENCE [LARGE SCALE GENOMIC DNA]</scope>
    <source>
        <strain evidence="16 17">JCM 31783</strain>
    </source>
</reference>
<dbReference type="SMART" id="SM00387">
    <property type="entry name" value="HATPase_c"/>
    <property type="match status" value="1"/>
</dbReference>
<feature type="transmembrane region" description="Helical" evidence="13">
    <location>
        <begin position="21"/>
        <end position="45"/>
    </location>
</feature>
<feature type="compositionally biased region" description="Polar residues" evidence="12">
    <location>
        <begin position="754"/>
        <end position="765"/>
    </location>
</feature>
<evidence type="ECO:0000256" key="5">
    <source>
        <dbReference type="ARBA" id="ARBA00022679"/>
    </source>
</evidence>
<feature type="region of interest" description="Disordered" evidence="12">
    <location>
        <begin position="622"/>
        <end position="858"/>
    </location>
</feature>
<keyword evidence="17" id="KW-1185">Reference proteome</keyword>
<comment type="catalytic activity">
    <reaction evidence="1">
        <text>ATP + protein L-histidine = ADP + protein N-phospho-L-histidine.</text>
        <dbReference type="EC" id="2.7.13.3"/>
    </reaction>
</comment>
<comment type="caution">
    <text evidence="16">The sequence shown here is derived from an EMBL/GenBank/DDBJ whole genome shotgun (WGS) entry which is preliminary data.</text>
</comment>
<dbReference type="Proteomes" id="UP001494902">
    <property type="component" value="Unassembled WGS sequence"/>
</dbReference>
<feature type="compositionally biased region" description="Basic and acidic residues" evidence="12">
    <location>
        <begin position="1263"/>
        <end position="1283"/>
    </location>
</feature>
<dbReference type="CDD" id="cd06225">
    <property type="entry name" value="HAMP"/>
    <property type="match status" value="1"/>
</dbReference>
<evidence type="ECO:0000256" key="3">
    <source>
        <dbReference type="ARBA" id="ARBA00012438"/>
    </source>
</evidence>
<proteinExistence type="predicted"/>
<dbReference type="RefSeq" id="WP_349298945.1">
    <property type="nucleotide sequence ID" value="NZ_JBEDNQ010000006.1"/>
</dbReference>
<comment type="subcellular location">
    <subcellularLocation>
        <location evidence="2">Membrane</location>
    </subcellularLocation>
</comment>
<feature type="compositionally biased region" description="Acidic residues" evidence="12">
    <location>
        <begin position="1041"/>
        <end position="1050"/>
    </location>
</feature>
<keyword evidence="9" id="KW-0067">ATP-binding</keyword>
<dbReference type="InterPro" id="IPR050980">
    <property type="entry name" value="2C_sensor_his_kinase"/>
</dbReference>
<evidence type="ECO:0000259" key="15">
    <source>
        <dbReference type="SMART" id="SM00387"/>
    </source>
</evidence>
<dbReference type="InterPro" id="IPR013587">
    <property type="entry name" value="Nitrate/nitrite_sensing"/>
</dbReference>
<dbReference type="SMART" id="SM00304">
    <property type="entry name" value="HAMP"/>
    <property type="match status" value="1"/>
</dbReference>
<evidence type="ECO:0000256" key="2">
    <source>
        <dbReference type="ARBA" id="ARBA00004370"/>
    </source>
</evidence>
<evidence type="ECO:0000313" key="16">
    <source>
        <dbReference type="EMBL" id="MEQ3551865.1"/>
    </source>
</evidence>
<evidence type="ECO:0000256" key="13">
    <source>
        <dbReference type="SAM" id="Phobius"/>
    </source>
</evidence>
<accession>A0ABV1KBK4</accession>
<feature type="region of interest" description="Disordered" evidence="12">
    <location>
        <begin position="1221"/>
        <end position="1370"/>
    </location>
</feature>
<keyword evidence="13" id="KW-0472">Membrane</keyword>
<keyword evidence="7" id="KW-0547">Nucleotide-binding</keyword>
<feature type="transmembrane region" description="Helical" evidence="13">
    <location>
        <begin position="323"/>
        <end position="344"/>
    </location>
</feature>
<sequence>MTTVTSTERPRTMSERLDPRNWSLVAKLAVVGLVPTVLALSIGALRVVDQASVAEELGRGNSLVDVHRQVEALTGALQAERNAAVVFVADNRLGDRARIDETQAATDQAIQATTAQLDVAEEQAPALATARRQAETTLGQLPVIRSQVAGGPTPVVDITDRYTSVVQRTLALDRAVVGRLQTADTASTTTALAAGLNAREALELERTVINGAIAAGQLDGAQRTQVTGAEAAFQTAAGDFQASAAADPVGFETVIAGPTLDQRNTLRDNVVGSPEGGPVLVDPAAWNGAVDRSVETTTQAIGEAEQSLVASRSAAAEQAGNTAGLNSVLLMLTLLLTAAIIWLLGSQMVRSLRLLRSSALDVAEHRLPEAVQSMRSGQTPNALVEPVPLDSRDEIGQVARAFDAVHGQAVRLAADQAALQQNVNAMFVNLSRRSQALVERQLQLIEQLESNEQDPDQLSSLFQLDHLATRMRRNSENLLVLAGTDLAKRNVAPVQVVDVLRAAVSEVEQYQRVVVQTPPNATVAGRAANDLVHLLAELLDNATNFSPPDSQVVMSTTRTADESLLIEISDRGVGMMDSELVDANQRLSGPSEVDVSASRRMGLFVVGRLASRHRVGVRLASGAVGGGSGGLSASVTVPPSLVPSAQQHQEPRPGGPGPDQFPAPAALPEPPAPVPAPSAAAPGPASDAGAPARTAVNGSGRSLPSLVAGSDGPVTPTFETGRATHTGSRNGASAALPTRTPGSSLRRNPGSGEGQQSSPNGSAPGSLQAFAPAQGPDGDTHEERSPADVFTPSGEQPATGDGDTAPAGDSLPPRNGNGIPSGRGPGDDGGPAGSDEEPPTGSAADDDASSGTETSGRAIGAAGAGLLGATGIAGAAAAARPADRDMDDTLVMDAAIGDGPPADAGTAPAVQTPEDSATGSATADAFGSGADRTEAEALSGSTTAVGTGTAPEDSADGPAPDATDAATAEAGDAAAPVATTGVEAPTGADPGETTGSGTPENGPSAGAGTDPDRAAARATDGTDRPGAADAPGHPDSATDTDTGEGEDDGAGYDPGADPRTAALPLVRPSGREPMGGPPGGRNGARPSPSPRPVMPGGRASLAPGRRGPGPAPGPHGPARQGPGPQSPAPAGSPAGETNGAPPPLPKRRTPVRDAVGAGPAPAGPQEELFAPKVPVEGDRGQLRRPGAVESARVQNSFEMGQTTPIFDDIASAWFRSNRSVPVRWQDGSPEGGGAAPAPEAPPSDEAPASDDTGEPGFTSPADEAWRQAREVTDDGVETVHPDETTSAGLPKRRPRARLLPGSAAGSTVLSSPPPEARNAESVRGRLASYQQGVRQGRESASGLAHGNRSADGTPEPSGDRSNPSDPEEHQ</sequence>
<evidence type="ECO:0000259" key="14">
    <source>
        <dbReference type="SMART" id="SM00304"/>
    </source>
</evidence>
<dbReference type="PANTHER" id="PTHR44936">
    <property type="entry name" value="SENSOR PROTEIN CREC"/>
    <property type="match status" value="1"/>
</dbReference>
<keyword evidence="8" id="KW-0418">Kinase</keyword>
<dbReference type="Gene3D" id="3.30.565.10">
    <property type="entry name" value="Histidine kinase-like ATPase, C-terminal domain"/>
    <property type="match status" value="1"/>
</dbReference>
<feature type="compositionally biased region" description="Basic and acidic residues" evidence="12">
    <location>
        <begin position="1010"/>
        <end position="1023"/>
    </location>
</feature>
<feature type="compositionally biased region" description="Low complexity" evidence="12">
    <location>
        <begin position="893"/>
        <end position="909"/>
    </location>
</feature>
<feature type="compositionally biased region" description="Pro residues" evidence="12">
    <location>
        <begin position="653"/>
        <end position="676"/>
    </location>
</feature>
<evidence type="ECO:0000256" key="7">
    <source>
        <dbReference type="ARBA" id="ARBA00022741"/>
    </source>
</evidence>
<feature type="compositionally biased region" description="Low complexity" evidence="12">
    <location>
        <begin position="677"/>
        <end position="692"/>
    </location>
</feature>
<feature type="region of interest" description="Disordered" evidence="12">
    <location>
        <begin position="889"/>
        <end position="1195"/>
    </location>
</feature>
<dbReference type="Pfam" id="PF08376">
    <property type="entry name" value="NIT"/>
    <property type="match status" value="1"/>
</dbReference>
<keyword evidence="4" id="KW-0597">Phosphoprotein</keyword>
<keyword evidence="5" id="KW-0808">Transferase</keyword>
<feature type="compositionally biased region" description="Acidic residues" evidence="12">
    <location>
        <begin position="834"/>
        <end position="848"/>
    </location>
</feature>
<dbReference type="InterPro" id="IPR003660">
    <property type="entry name" value="HAMP_dom"/>
</dbReference>
<name>A0ABV1KBK4_9PSEU</name>
<keyword evidence="10 13" id="KW-1133">Transmembrane helix</keyword>